<name>A0ABR0EL77_ZASCE</name>
<evidence type="ECO:0000313" key="2">
    <source>
        <dbReference type="Proteomes" id="UP001305779"/>
    </source>
</evidence>
<accession>A0ABR0EL77</accession>
<protein>
    <submittedName>
        <fullName evidence="1">Uncharacterized protein</fullName>
    </submittedName>
</protein>
<comment type="caution">
    <text evidence="1">The sequence shown here is derived from an EMBL/GenBank/DDBJ whole genome shotgun (WGS) entry which is preliminary data.</text>
</comment>
<evidence type="ECO:0000313" key="1">
    <source>
        <dbReference type="EMBL" id="KAK4501915.1"/>
    </source>
</evidence>
<sequence>MSLVDTIGFVSGIFTIVGFLQSNFPGSAPEGAKVQIKAGSGDDGSSELGGTVQAVYAFDFGNNFIGESGSKSVDAGGILEVTIDQDTPGLQADYVSVSNGNDATCIAWISVSQYDGTEGGSWTGDIGANCGLSWYYGNQLAGRKEDDSEWRPLCAWLDGDHTNDIENAALKFRVRAYGEDSEDTINNDHACGSTLFGTETGPINGKLSWMCRTLSPYLRYDAGQPAKRDTSVRTAQMEDTIILSNFTDHTAEALCSSDSSWGPDFVGSDSKFCDMATKTLSTLCSTEDVDGCVGVDADSKTVTKRSTVARRSVNTVHKSYRKVSQWE</sequence>
<dbReference type="EMBL" id="JAXOVC010000005">
    <property type="protein sequence ID" value="KAK4501915.1"/>
    <property type="molecule type" value="Genomic_DNA"/>
</dbReference>
<reference evidence="1 2" key="1">
    <citation type="journal article" date="2023" name="G3 (Bethesda)">
        <title>A chromosome-level genome assembly of Zasmidium syzygii isolated from banana leaves.</title>
        <authorList>
            <person name="van Westerhoven A.C."/>
            <person name="Mehrabi R."/>
            <person name="Talebi R."/>
            <person name="Steentjes M.B.F."/>
            <person name="Corcolon B."/>
            <person name="Chong P.A."/>
            <person name="Kema G.H.J."/>
            <person name="Seidl M.F."/>
        </authorList>
    </citation>
    <scope>NUCLEOTIDE SEQUENCE [LARGE SCALE GENOMIC DNA]</scope>
    <source>
        <strain evidence="1 2">P124</strain>
    </source>
</reference>
<gene>
    <name evidence="1" type="ORF">PRZ48_007724</name>
</gene>
<dbReference type="Proteomes" id="UP001305779">
    <property type="component" value="Unassembled WGS sequence"/>
</dbReference>
<proteinExistence type="predicted"/>
<keyword evidence="2" id="KW-1185">Reference proteome</keyword>
<organism evidence="1 2">
    <name type="scientific">Zasmidium cellare</name>
    <name type="common">Wine cellar mold</name>
    <name type="synonym">Racodium cellare</name>
    <dbReference type="NCBI Taxonomy" id="395010"/>
    <lineage>
        <taxon>Eukaryota</taxon>
        <taxon>Fungi</taxon>
        <taxon>Dikarya</taxon>
        <taxon>Ascomycota</taxon>
        <taxon>Pezizomycotina</taxon>
        <taxon>Dothideomycetes</taxon>
        <taxon>Dothideomycetidae</taxon>
        <taxon>Mycosphaerellales</taxon>
        <taxon>Mycosphaerellaceae</taxon>
        <taxon>Zasmidium</taxon>
    </lineage>
</organism>